<dbReference type="GO" id="GO:0016020">
    <property type="term" value="C:membrane"/>
    <property type="evidence" value="ECO:0007669"/>
    <property type="project" value="UniProtKB-SubCell"/>
</dbReference>
<feature type="transmembrane region" description="Helical" evidence="8">
    <location>
        <begin position="132"/>
        <end position="153"/>
    </location>
</feature>
<dbReference type="Pfam" id="PF02397">
    <property type="entry name" value="Bac_transf"/>
    <property type="match status" value="1"/>
</dbReference>
<accession>A0A7R7DKS8</accession>
<keyword evidence="5 8" id="KW-1133">Transmembrane helix</keyword>
<dbReference type="Proteomes" id="UP000611640">
    <property type="component" value="Chromosome"/>
</dbReference>
<name>A0A7R7DKS8_9ACTN</name>
<evidence type="ECO:0000313" key="10">
    <source>
        <dbReference type="EMBL" id="BCJ33433.1"/>
    </source>
</evidence>
<keyword evidence="6 8" id="KW-0472">Membrane</keyword>
<proteinExistence type="inferred from homology"/>
<evidence type="ECO:0000256" key="7">
    <source>
        <dbReference type="SAM" id="MobiDB-lite"/>
    </source>
</evidence>
<evidence type="ECO:0000256" key="1">
    <source>
        <dbReference type="ARBA" id="ARBA00004141"/>
    </source>
</evidence>
<evidence type="ECO:0000256" key="2">
    <source>
        <dbReference type="ARBA" id="ARBA00006464"/>
    </source>
</evidence>
<dbReference type="InterPro" id="IPR017475">
    <property type="entry name" value="EPS_sugar_tfrase"/>
</dbReference>
<evidence type="ECO:0000256" key="3">
    <source>
        <dbReference type="ARBA" id="ARBA00022679"/>
    </source>
</evidence>
<dbReference type="KEGG" id="atl:Athai_09360"/>
<evidence type="ECO:0000256" key="6">
    <source>
        <dbReference type="ARBA" id="ARBA00023136"/>
    </source>
</evidence>
<dbReference type="InterPro" id="IPR003362">
    <property type="entry name" value="Bact_transf"/>
</dbReference>
<gene>
    <name evidence="10" type="ORF">Athai_09360</name>
</gene>
<keyword evidence="3" id="KW-0808">Transferase</keyword>
<protein>
    <submittedName>
        <fullName evidence="10">Polyprenyl glycosylphosphotransferase</fullName>
    </submittedName>
</protein>
<evidence type="ECO:0000256" key="4">
    <source>
        <dbReference type="ARBA" id="ARBA00022692"/>
    </source>
</evidence>
<evidence type="ECO:0000259" key="9">
    <source>
        <dbReference type="Pfam" id="PF02397"/>
    </source>
</evidence>
<feature type="transmembrane region" description="Helical" evidence="8">
    <location>
        <begin position="70"/>
        <end position="88"/>
    </location>
</feature>
<comment type="subcellular location">
    <subcellularLocation>
        <location evidence="1">Membrane</location>
        <topology evidence="1">Multi-pass membrane protein</topology>
    </subcellularLocation>
</comment>
<dbReference type="AlphaFoldDB" id="A0A7R7DKS8"/>
<dbReference type="EMBL" id="AP023355">
    <property type="protein sequence ID" value="BCJ33433.1"/>
    <property type="molecule type" value="Genomic_DNA"/>
</dbReference>
<dbReference type="GO" id="GO:0016780">
    <property type="term" value="F:phosphotransferase activity, for other substituted phosphate groups"/>
    <property type="evidence" value="ECO:0007669"/>
    <property type="project" value="TreeGrafter"/>
</dbReference>
<sequence>MVAAETLTARPASFPPRPDSPGTPEKRGSGQRWIGRYVRGLVGLDVAIAVLAGWAALGVVFGAVPLHANVVHLLMAGALPIAWPVVLAANQCYDRRQLFVGSAEYDRVFRSGVALAAVVALAAYLGDLGLSRAYTVVSLTVTVPGTVLGRMAMRRVLHHGRRHGRWLRRVVVLGHVRAVADLCRQLRRERYHGMSVAGACVPVANLARHGGLDQLDGHLVVPGVDLPVYGSFDDAAYAVEAAQADAVIVLSCPELDGPAVRRLAWQVENDDTDLILANSLMDVSGDRITVRPVDGLPMLQVTHPRLRGTGRLAKALSDRIGAALLIVLTLPLLAAAVAWIRLTSPGPALFRQVRVGRDGRPFTMVKLRTMYLDAERRLAGLRGDDPDNVLFKLHDDPRVTRAGRLLRALSIDELPQLFNVLAGHMSLVGPRPPLPDEVARYPADMGRRLVVRPGITGLWQVSGRADLSFDDAVRLDLRYVDNWSLSLDLVILLRTVTAVLRRSGAY</sequence>
<reference evidence="10 11" key="1">
    <citation type="submission" date="2020-08" db="EMBL/GenBank/DDBJ databases">
        <title>Whole genome shotgun sequence of Actinocatenispora thailandica NBRC 105041.</title>
        <authorList>
            <person name="Komaki H."/>
            <person name="Tamura T."/>
        </authorList>
    </citation>
    <scope>NUCLEOTIDE SEQUENCE [LARGE SCALE GENOMIC DNA]</scope>
    <source>
        <strain evidence="10 11">NBRC 105041</strain>
    </source>
</reference>
<evidence type="ECO:0000313" key="11">
    <source>
        <dbReference type="Proteomes" id="UP000611640"/>
    </source>
</evidence>
<dbReference type="NCBIfam" id="TIGR03025">
    <property type="entry name" value="EPS_sugtrans"/>
    <property type="match status" value="1"/>
</dbReference>
<feature type="transmembrane region" description="Helical" evidence="8">
    <location>
        <begin position="320"/>
        <end position="342"/>
    </location>
</feature>
<comment type="similarity">
    <text evidence="2">Belongs to the bacterial sugar transferase family.</text>
</comment>
<evidence type="ECO:0000256" key="5">
    <source>
        <dbReference type="ARBA" id="ARBA00022989"/>
    </source>
</evidence>
<feature type="region of interest" description="Disordered" evidence="7">
    <location>
        <begin position="1"/>
        <end position="30"/>
    </location>
</feature>
<keyword evidence="4 8" id="KW-0812">Transmembrane</keyword>
<organism evidence="10 11">
    <name type="scientific">Actinocatenispora thailandica</name>
    <dbReference type="NCBI Taxonomy" id="227318"/>
    <lineage>
        <taxon>Bacteria</taxon>
        <taxon>Bacillati</taxon>
        <taxon>Actinomycetota</taxon>
        <taxon>Actinomycetes</taxon>
        <taxon>Micromonosporales</taxon>
        <taxon>Micromonosporaceae</taxon>
        <taxon>Actinocatenispora</taxon>
    </lineage>
</organism>
<feature type="transmembrane region" description="Helical" evidence="8">
    <location>
        <begin position="41"/>
        <end position="64"/>
    </location>
</feature>
<keyword evidence="11" id="KW-1185">Reference proteome</keyword>
<dbReference type="PANTHER" id="PTHR30576:SF10">
    <property type="entry name" value="SLL5057 PROTEIN"/>
    <property type="match status" value="1"/>
</dbReference>
<feature type="domain" description="Bacterial sugar transferase" evidence="9">
    <location>
        <begin position="314"/>
        <end position="500"/>
    </location>
</feature>
<feature type="transmembrane region" description="Helical" evidence="8">
    <location>
        <begin position="108"/>
        <end position="126"/>
    </location>
</feature>
<evidence type="ECO:0000256" key="8">
    <source>
        <dbReference type="SAM" id="Phobius"/>
    </source>
</evidence>
<dbReference type="PANTHER" id="PTHR30576">
    <property type="entry name" value="COLANIC BIOSYNTHESIS UDP-GLUCOSE LIPID CARRIER TRANSFERASE"/>
    <property type="match status" value="1"/>
</dbReference>